<dbReference type="InterPro" id="IPR016181">
    <property type="entry name" value="Acyl_CoA_acyltransferase"/>
</dbReference>
<name>A0A976XK25_THEOR</name>
<feature type="domain" description="N-acetyltransferase" evidence="1">
    <location>
        <begin position="3"/>
        <end position="54"/>
    </location>
</feature>
<gene>
    <name evidence="2" type="ORF">MACJ_003970</name>
</gene>
<dbReference type="Gene3D" id="3.40.630.30">
    <property type="match status" value="1"/>
</dbReference>
<sequence length="94" mass="10649">MAITVLKNHTGLGLSLKLFDHTIKRLKKDGFTIVYALVDENSECTVDFYTRRGFTMSNTKFDLLTKNLKVDCSKSPVPPSFVIMEMNLGFDVKN</sequence>
<protein>
    <recommendedName>
        <fullName evidence="1">N-acetyltransferase domain-containing protein</fullName>
    </recommendedName>
</protein>
<dbReference type="InterPro" id="IPR000182">
    <property type="entry name" value="GNAT_dom"/>
</dbReference>
<evidence type="ECO:0000313" key="2">
    <source>
        <dbReference type="EMBL" id="UVC54424.1"/>
    </source>
</evidence>
<reference evidence="2" key="1">
    <citation type="submission" date="2022-07" db="EMBL/GenBank/DDBJ databases">
        <title>Evaluation of T. orientalis genome assembly methods using nanopore sequencing and analysis of variation between genomes.</title>
        <authorList>
            <person name="Yam J."/>
            <person name="Micallef M.L."/>
            <person name="Liu M."/>
            <person name="Djordjevic S.P."/>
            <person name="Bogema D.R."/>
            <person name="Jenkins C."/>
        </authorList>
    </citation>
    <scope>NUCLEOTIDE SEQUENCE</scope>
    <source>
        <strain evidence="2">Fish Creek</strain>
    </source>
</reference>
<dbReference type="AlphaFoldDB" id="A0A976XK25"/>
<dbReference type="Pfam" id="PF00583">
    <property type="entry name" value="Acetyltransf_1"/>
    <property type="match status" value="1"/>
</dbReference>
<dbReference type="EMBL" id="CP056067">
    <property type="protein sequence ID" value="UVC54424.1"/>
    <property type="molecule type" value="Genomic_DNA"/>
</dbReference>
<dbReference type="Proteomes" id="UP000244803">
    <property type="component" value="Chromosome 4"/>
</dbReference>
<evidence type="ECO:0000313" key="3">
    <source>
        <dbReference type="Proteomes" id="UP000244803"/>
    </source>
</evidence>
<accession>A0A976XK25</accession>
<proteinExistence type="predicted"/>
<organism evidence="2 3">
    <name type="scientific">Theileria orientalis</name>
    <dbReference type="NCBI Taxonomy" id="68886"/>
    <lineage>
        <taxon>Eukaryota</taxon>
        <taxon>Sar</taxon>
        <taxon>Alveolata</taxon>
        <taxon>Apicomplexa</taxon>
        <taxon>Aconoidasida</taxon>
        <taxon>Piroplasmida</taxon>
        <taxon>Theileriidae</taxon>
        <taxon>Theileria</taxon>
    </lineage>
</organism>
<evidence type="ECO:0000259" key="1">
    <source>
        <dbReference type="Pfam" id="PF00583"/>
    </source>
</evidence>
<dbReference type="SUPFAM" id="SSF55729">
    <property type="entry name" value="Acyl-CoA N-acyltransferases (Nat)"/>
    <property type="match status" value="1"/>
</dbReference>
<dbReference type="GO" id="GO:0016747">
    <property type="term" value="F:acyltransferase activity, transferring groups other than amino-acyl groups"/>
    <property type="evidence" value="ECO:0007669"/>
    <property type="project" value="InterPro"/>
</dbReference>